<evidence type="ECO:0000313" key="2">
    <source>
        <dbReference type="Proteomes" id="UP000450012"/>
    </source>
</evidence>
<dbReference type="RefSeq" id="WP_161015926.1">
    <property type="nucleotide sequence ID" value="NZ_WWCK01000006.1"/>
</dbReference>
<dbReference type="Pfam" id="PF04255">
    <property type="entry name" value="DUF433"/>
    <property type="match status" value="1"/>
</dbReference>
<name>A0A7X4GVG8_9BURK</name>
<dbReference type="PANTHER" id="PTHR34849:SF3">
    <property type="entry name" value="SSR2962 PROTEIN"/>
    <property type="match status" value="1"/>
</dbReference>
<dbReference type="InterPro" id="IPR007367">
    <property type="entry name" value="DUF433"/>
</dbReference>
<dbReference type="Proteomes" id="UP000450012">
    <property type="component" value="Unassembled WGS sequence"/>
</dbReference>
<evidence type="ECO:0000313" key="1">
    <source>
        <dbReference type="EMBL" id="MYM69437.1"/>
    </source>
</evidence>
<protein>
    <submittedName>
        <fullName evidence="1">DUF433 domain-containing protein</fullName>
    </submittedName>
</protein>
<accession>A0A7X4GVG8</accession>
<dbReference type="AlphaFoldDB" id="A0A7X4GVG8"/>
<keyword evidence="2" id="KW-1185">Reference proteome</keyword>
<dbReference type="InterPro" id="IPR009057">
    <property type="entry name" value="Homeodomain-like_sf"/>
</dbReference>
<gene>
    <name evidence="1" type="ORF">GTP45_21720</name>
</gene>
<organism evidence="1 2">
    <name type="scientific">Duganella rivi</name>
    <dbReference type="NCBI Taxonomy" id="2666083"/>
    <lineage>
        <taxon>Bacteria</taxon>
        <taxon>Pseudomonadati</taxon>
        <taxon>Pseudomonadota</taxon>
        <taxon>Betaproteobacteria</taxon>
        <taxon>Burkholderiales</taxon>
        <taxon>Oxalobacteraceae</taxon>
        <taxon>Telluria group</taxon>
        <taxon>Duganella</taxon>
    </lineage>
</organism>
<dbReference type="Gene3D" id="1.10.10.10">
    <property type="entry name" value="Winged helix-like DNA-binding domain superfamily/Winged helix DNA-binding domain"/>
    <property type="match status" value="1"/>
</dbReference>
<dbReference type="EMBL" id="WWCK01000006">
    <property type="protein sequence ID" value="MYM69437.1"/>
    <property type="molecule type" value="Genomic_DNA"/>
</dbReference>
<sequence length="72" mass="7908">MEEKTVHSDPEIMGGTPVFVSTRVPVSYLFDYLGAGETIEVFLDHYPTVSRQKVLATLKAAALMVSRDAHLA</sequence>
<reference evidence="1 2" key="1">
    <citation type="submission" date="2019-12" db="EMBL/GenBank/DDBJ databases">
        <title>Novel species isolated from a subtropical stream in China.</title>
        <authorList>
            <person name="Lu H."/>
        </authorList>
    </citation>
    <scope>NUCLEOTIDE SEQUENCE [LARGE SCALE GENOMIC DNA]</scope>
    <source>
        <strain evidence="1 2">FT55W</strain>
    </source>
</reference>
<dbReference type="InterPro" id="IPR036388">
    <property type="entry name" value="WH-like_DNA-bd_sf"/>
</dbReference>
<dbReference type="PANTHER" id="PTHR34849">
    <property type="entry name" value="SSL5025 PROTEIN"/>
    <property type="match status" value="1"/>
</dbReference>
<proteinExistence type="predicted"/>
<dbReference type="SUPFAM" id="SSF46689">
    <property type="entry name" value="Homeodomain-like"/>
    <property type="match status" value="1"/>
</dbReference>
<comment type="caution">
    <text evidence="1">The sequence shown here is derived from an EMBL/GenBank/DDBJ whole genome shotgun (WGS) entry which is preliminary data.</text>
</comment>